<evidence type="ECO:0000313" key="1">
    <source>
        <dbReference type="EMBL" id="CAG8840947.1"/>
    </source>
</evidence>
<gene>
    <name evidence="1" type="ORF">RPERSI_LOCUS31649</name>
</gene>
<proteinExistence type="predicted"/>
<keyword evidence="2" id="KW-1185">Reference proteome</keyword>
<dbReference type="EMBL" id="CAJVQC010128398">
    <property type="protein sequence ID" value="CAG8840947.1"/>
    <property type="molecule type" value="Genomic_DNA"/>
</dbReference>
<sequence length="40" mass="4447">LTQLDQTTDTLFETIELDSSTKVIVIKKLRVTVQAIQAVS</sequence>
<dbReference type="Proteomes" id="UP000789920">
    <property type="component" value="Unassembled WGS sequence"/>
</dbReference>
<comment type="caution">
    <text evidence="1">The sequence shown here is derived from an EMBL/GenBank/DDBJ whole genome shotgun (WGS) entry which is preliminary data.</text>
</comment>
<name>A0ACA9SIJ6_9GLOM</name>
<organism evidence="1 2">
    <name type="scientific">Racocetra persica</name>
    <dbReference type="NCBI Taxonomy" id="160502"/>
    <lineage>
        <taxon>Eukaryota</taxon>
        <taxon>Fungi</taxon>
        <taxon>Fungi incertae sedis</taxon>
        <taxon>Mucoromycota</taxon>
        <taxon>Glomeromycotina</taxon>
        <taxon>Glomeromycetes</taxon>
        <taxon>Diversisporales</taxon>
        <taxon>Gigasporaceae</taxon>
        <taxon>Racocetra</taxon>
    </lineage>
</organism>
<feature type="non-terminal residue" evidence="1">
    <location>
        <position position="40"/>
    </location>
</feature>
<feature type="non-terminal residue" evidence="1">
    <location>
        <position position="1"/>
    </location>
</feature>
<protein>
    <submittedName>
        <fullName evidence="1">7066_t:CDS:1</fullName>
    </submittedName>
</protein>
<accession>A0ACA9SIJ6</accession>
<evidence type="ECO:0000313" key="2">
    <source>
        <dbReference type="Proteomes" id="UP000789920"/>
    </source>
</evidence>
<reference evidence="1" key="1">
    <citation type="submission" date="2021-06" db="EMBL/GenBank/DDBJ databases">
        <authorList>
            <person name="Kallberg Y."/>
            <person name="Tangrot J."/>
            <person name="Rosling A."/>
        </authorList>
    </citation>
    <scope>NUCLEOTIDE SEQUENCE</scope>
    <source>
        <strain evidence="1">MA461A</strain>
    </source>
</reference>